<dbReference type="EMBL" id="PITK01000100">
    <property type="protein sequence ID" value="TBU20265.1"/>
    <property type="molecule type" value="Genomic_DNA"/>
</dbReference>
<dbReference type="GO" id="GO:0003676">
    <property type="term" value="F:nucleic acid binding"/>
    <property type="evidence" value="ECO:0007669"/>
    <property type="project" value="InterPro"/>
</dbReference>
<dbReference type="VEuPathDB" id="MicrosporidiaDB:CWI38_0100p0040"/>
<name>A0A4Q9M0Y9_9MICR</name>
<comment type="caution">
    <text evidence="2">The sequence shown here is derived from an EMBL/GenBank/DDBJ whole genome shotgun (WGS) entry which is preliminary data.</text>
</comment>
<accession>A0A4Q9M0Y9</accession>
<sequence>MENVEGNLLNLEKRDSKYKELPKEQRQGILEKLLQQIKENKLNHGFILMGKLEYGHLFIKNQLKKITKNRISVRAVHCKNMIIDNVILAIKSKFPPAYKKKTIYVQQDNAKPHFSDNDADIVALASADDWNIKFKAQPANSFYLNVLDLGFFNSIQSLQYEASPHTIDELINSNTLDNVFTTLQACMESIMLADGGNGYKILHLCKGKLRRKGRLLEKYVCSKEEYVKANQILNELLILIYIFFKFYLIFTLIFIKTFEKGNIINL</sequence>
<keyword evidence="1" id="KW-1133">Transmembrane helix</keyword>
<dbReference type="Proteomes" id="UP000292282">
    <property type="component" value="Unassembled WGS sequence"/>
</dbReference>
<organism evidence="2 3">
    <name type="scientific">Hamiltosporidium tvaerminnensis</name>
    <dbReference type="NCBI Taxonomy" id="1176355"/>
    <lineage>
        <taxon>Eukaryota</taxon>
        <taxon>Fungi</taxon>
        <taxon>Fungi incertae sedis</taxon>
        <taxon>Microsporidia</taxon>
        <taxon>Dubosqiidae</taxon>
        <taxon>Hamiltosporidium</taxon>
    </lineage>
</organism>
<evidence type="ECO:0000313" key="2">
    <source>
        <dbReference type="EMBL" id="TBU20265.1"/>
    </source>
</evidence>
<keyword evidence="1" id="KW-0812">Transmembrane</keyword>
<gene>
    <name evidence="2" type="ORF">CWI38_0100p0040</name>
</gene>
<protein>
    <submittedName>
        <fullName evidence="2">Uncharacterized protein</fullName>
    </submittedName>
</protein>
<proteinExistence type="predicted"/>
<keyword evidence="1" id="KW-0472">Membrane</keyword>
<dbReference type="InterPro" id="IPR036397">
    <property type="entry name" value="RNaseH_sf"/>
</dbReference>
<dbReference type="PANTHER" id="PTHR47169">
    <property type="entry name" value="OS01G0541250 PROTEIN"/>
    <property type="match status" value="1"/>
</dbReference>
<evidence type="ECO:0000313" key="3">
    <source>
        <dbReference type="Proteomes" id="UP000292282"/>
    </source>
</evidence>
<reference evidence="2 3" key="1">
    <citation type="submission" date="2017-12" db="EMBL/GenBank/DDBJ databases">
        <authorList>
            <person name="Pombert J.-F."/>
            <person name="Haag K.L."/>
            <person name="Ebert D."/>
        </authorList>
    </citation>
    <scope>NUCLEOTIDE SEQUENCE [LARGE SCALE GENOMIC DNA]</scope>
    <source>
        <strain evidence="2">IL-G-3</strain>
    </source>
</reference>
<dbReference type="AlphaFoldDB" id="A0A4Q9M0Y9"/>
<feature type="transmembrane region" description="Helical" evidence="1">
    <location>
        <begin position="236"/>
        <end position="255"/>
    </location>
</feature>
<dbReference type="OrthoDB" id="155387at2759"/>
<dbReference type="Gene3D" id="3.30.420.10">
    <property type="entry name" value="Ribonuclease H-like superfamily/Ribonuclease H"/>
    <property type="match status" value="1"/>
</dbReference>
<evidence type="ECO:0000256" key="1">
    <source>
        <dbReference type="SAM" id="Phobius"/>
    </source>
</evidence>
<keyword evidence="3" id="KW-1185">Reference proteome</keyword>